<dbReference type="OrthoDB" id="2968867at2"/>
<dbReference type="Pfam" id="PF14165">
    <property type="entry name" value="YtzH"/>
    <property type="match status" value="1"/>
</dbReference>
<dbReference type="EMBL" id="WJNG01000007">
    <property type="protein sequence ID" value="MRH42809.1"/>
    <property type="molecule type" value="Genomic_DNA"/>
</dbReference>
<keyword evidence="2" id="KW-1185">Reference proteome</keyword>
<sequence>MSLNIYDQMVLLQDILGEQSEDCCGSVAECQQIKRIVQSMMVKETIDNQELLQLLPEIYNYGRQGELVQNLDEHITTNQENLKNWVSIIENTSTQ</sequence>
<proteinExistence type="predicted"/>
<dbReference type="AlphaFoldDB" id="A0A6A8DG30"/>
<accession>A0A6A8DG30</accession>
<reference evidence="1" key="1">
    <citation type="submission" date="2019-11" db="EMBL/GenBank/DDBJ databases">
        <authorList>
            <person name="Li J."/>
        </authorList>
    </citation>
    <scope>NUCLEOTIDE SEQUENCE</scope>
    <source>
        <strain evidence="1">B6B</strain>
    </source>
</reference>
<protein>
    <recommendedName>
        <fullName evidence="3">YtzH-like protein</fullName>
    </recommendedName>
</protein>
<dbReference type="InterPro" id="IPR025547">
    <property type="entry name" value="YtzH"/>
</dbReference>
<name>A0A6A8DG30_9BACI</name>
<evidence type="ECO:0000313" key="2">
    <source>
        <dbReference type="Proteomes" id="UP000799092"/>
    </source>
</evidence>
<evidence type="ECO:0000313" key="1">
    <source>
        <dbReference type="EMBL" id="MRH42809.1"/>
    </source>
</evidence>
<dbReference type="RefSeq" id="WP_153736456.1">
    <property type="nucleotide sequence ID" value="NZ_WJNG01000007.1"/>
</dbReference>
<dbReference type="Proteomes" id="UP000799092">
    <property type="component" value="Unassembled WGS sequence"/>
</dbReference>
<gene>
    <name evidence="1" type="ORF">GH741_08940</name>
</gene>
<comment type="caution">
    <text evidence="1">The sequence shown here is derived from an EMBL/GenBank/DDBJ whole genome shotgun (WGS) entry which is preliminary data.</text>
</comment>
<evidence type="ECO:0008006" key="3">
    <source>
        <dbReference type="Google" id="ProtNLM"/>
    </source>
</evidence>
<organism evidence="1 2">
    <name type="scientific">Aquibacillus halophilus</name>
    <dbReference type="NCBI Taxonomy" id="930132"/>
    <lineage>
        <taxon>Bacteria</taxon>
        <taxon>Bacillati</taxon>
        <taxon>Bacillota</taxon>
        <taxon>Bacilli</taxon>
        <taxon>Bacillales</taxon>
        <taxon>Bacillaceae</taxon>
        <taxon>Aquibacillus</taxon>
    </lineage>
</organism>